<dbReference type="InterPro" id="IPR055222">
    <property type="entry name" value="PRISE-like_Rossmann-fold"/>
</dbReference>
<keyword evidence="3" id="KW-1185">Reference proteome</keyword>
<reference evidence="2 3" key="1">
    <citation type="submission" date="2018-02" db="EMBL/GenBank/DDBJ databases">
        <title>The genomes of Aspergillus section Nigri reveals drivers in fungal speciation.</title>
        <authorList>
            <consortium name="DOE Joint Genome Institute"/>
            <person name="Vesth T.C."/>
            <person name="Nybo J."/>
            <person name="Theobald S."/>
            <person name="Brandl J."/>
            <person name="Frisvad J.C."/>
            <person name="Nielsen K.F."/>
            <person name="Lyhne E.K."/>
            <person name="Kogle M.E."/>
            <person name="Kuo A."/>
            <person name="Riley R."/>
            <person name="Clum A."/>
            <person name="Nolan M."/>
            <person name="Lipzen A."/>
            <person name="Salamov A."/>
            <person name="Henrissat B."/>
            <person name="Wiebenga A."/>
            <person name="De vries R.P."/>
            <person name="Grigoriev I.V."/>
            <person name="Mortensen U.H."/>
            <person name="Andersen M.R."/>
            <person name="Baker S.E."/>
        </authorList>
    </citation>
    <scope>NUCLEOTIDE SEQUENCE [LARGE SCALE GENOMIC DNA]</scope>
    <source>
        <strain evidence="2 3">CBS 114.80</strain>
    </source>
</reference>
<dbReference type="AlphaFoldDB" id="A0A2V5I4F4"/>
<evidence type="ECO:0000259" key="1">
    <source>
        <dbReference type="Pfam" id="PF22917"/>
    </source>
</evidence>
<dbReference type="PANTHER" id="PTHR32487">
    <property type="entry name" value="3-OXO-DELTA(4,5)-STEROID 5-BETA-REDUCTASE"/>
    <property type="match status" value="1"/>
</dbReference>
<dbReference type="InterPro" id="IPR036291">
    <property type="entry name" value="NAD(P)-bd_dom_sf"/>
</dbReference>
<accession>A0A2V5I4F4</accession>
<name>A0A2V5I4F4_9EURO</name>
<proteinExistence type="predicted"/>
<evidence type="ECO:0000313" key="2">
    <source>
        <dbReference type="EMBL" id="PYI31655.1"/>
    </source>
</evidence>
<sequence>MTTPPNHALVFGASGIIGWAFVNELLQDYPAPNTFSRVTAFTNRPLAPEISRWPPSDKLHLISNLDLTHTDPPSLSTFLQSHVPDLETVTTVYFCAYIFSPDPAKETALNIHMLRTTVEVVESLCPNFRMLVLPTGVKAYGVHLLTSFPFATHLPLRETHPPLPEPHATQLFYTHQHALLRDLSTAKKWSYIDLRPDIVVGFVPNNNQHSLAQWLALYLSLYRYIHGRGAGVAFPGTERSWTARAQDSSQDVIARLGIFLALQRKGEVGGQSFNVADTETPGTWAGKWAVLCEYFGLVGVGPEAGEGPDPAEFLLQHAAQRGEMAREYGLKGGHGTAEDGVSLSHVPGFLMKGFDFDRPLDLGKMHRVWGDAAEERDARGTWWTVFDRYKAAGIIPDFER</sequence>
<dbReference type="Proteomes" id="UP000248817">
    <property type="component" value="Unassembled WGS sequence"/>
</dbReference>
<dbReference type="Gene3D" id="3.40.50.720">
    <property type="entry name" value="NAD(P)-binding Rossmann-like Domain"/>
    <property type="match status" value="1"/>
</dbReference>
<dbReference type="Pfam" id="PF22917">
    <property type="entry name" value="PRISE"/>
    <property type="match status" value="1"/>
</dbReference>
<organism evidence="2 3">
    <name type="scientific">Aspergillus indologenus CBS 114.80</name>
    <dbReference type="NCBI Taxonomy" id="1450541"/>
    <lineage>
        <taxon>Eukaryota</taxon>
        <taxon>Fungi</taxon>
        <taxon>Dikarya</taxon>
        <taxon>Ascomycota</taxon>
        <taxon>Pezizomycotina</taxon>
        <taxon>Eurotiomycetes</taxon>
        <taxon>Eurotiomycetidae</taxon>
        <taxon>Eurotiales</taxon>
        <taxon>Aspergillaceae</taxon>
        <taxon>Aspergillus</taxon>
        <taxon>Aspergillus subgen. Circumdati</taxon>
    </lineage>
</organism>
<gene>
    <name evidence="2" type="ORF">BP00DRAFT_474328</name>
</gene>
<dbReference type="SUPFAM" id="SSF51735">
    <property type="entry name" value="NAD(P)-binding Rossmann-fold domains"/>
    <property type="match status" value="1"/>
</dbReference>
<protein>
    <recommendedName>
        <fullName evidence="1">PRISE-like Rossmann-fold domain-containing protein</fullName>
    </recommendedName>
</protein>
<feature type="domain" description="PRISE-like Rossmann-fold" evidence="1">
    <location>
        <begin position="8"/>
        <end position="396"/>
    </location>
</feature>
<dbReference type="CDD" id="cd08948">
    <property type="entry name" value="5beta-POR_like_SDR_a"/>
    <property type="match status" value="1"/>
</dbReference>
<dbReference type="EMBL" id="KZ825500">
    <property type="protein sequence ID" value="PYI31655.1"/>
    <property type="molecule type" value="Genomic_DNA"/>
</dbReference>
<dbReference type="PANTHER" id="PTHR32487:SF8">
    <property type="entry name" value="NAD-DEPENDENT EPIMERASE_DEHYDRATASE DOMAIN-CONTAINING PROTEIN"/>
    <property type="match status" value="1"/>
</dbReference>
<evidence type="ECO:0000313" key="3">
    <source>
        <dbReference type="Proteomes" id="UP000248817"/>
    </source>
</evidence>